<reference evidence="2" key="1">
    <citation type="submission" date="2022-11" db="EMBL/GenBank/DDBJ databases">
        <title>Chromosome-level genome of Pogonophryne albipinna.</title>
        <authorList>
            <person name="Jo E."/>
        </authorList>
    </citation>
    <scope>NUCLEOTIDE SEQUENCE</scope>
    <source>
        <strain evidence="2">SGF0006</strain>
        <tissue evidence="2">Muscle</tissue>
    </source>
</reference>
<dbReference type="AlphaFoldDB" id="A0AAD6F9J8"/>
<protein>
    <submittedName>
        <fullName evidence="2">Uncharacterized protein</fullName>
    </submittedName>
</protein>
<feature type="region of interest" description="Disordered" evidence="1">
    <location>
        <begin position="1"/>
        <end position="53"/>
    </location>
</feature>
<feature type="compositionally biased region" description="Basic and acidic residues" evidence="1">
    <location>
        <begin position="20"/>
        <end position="29"/>
    </location>
</feature>
<evidence type="ECO:0000313" key="3">
    <source>
        <dbReference type="Proteomes" id="UP001219934"/>
    </source>
</evidence>
<proteinExistence type="predicted"/>
<gene>
    <name evidence="2" type="ORF">JOQ06_018445</name>
</gene>
<evidence type="ECO:0000313" key="2">
    <source>
        <dbReference type="EMBL" id="KAJ4925725.1"/>
    </source>
</evidence>
<evidence type="ECO:0000256" key="1">
    <source>
        <dbReference type="SAM" id="MobiDB-lite"/>
    </source>
</evidence>
<name>A0AAD6F9J8_9TELE</name>
<dbReference type="EMBL" id="JAPTMU010000021">
    <property type="protein sequence ID" value="KAJ4925725.1"/>
    <property type="molecule type" value="Genomic_DNA"/>
</dbReference>
<dbReference type="Proteomes" id="UP001219934">
    <property type="component" value="Unassembled WGS sequence"/>
</dbReference>
<accession>A0AAD6F9J8</accession>
<keyword evidence="3" id="KW-1185">Reference proteome</keyword>
<comment type="caution">
    <text evidence="2">The sequence shown here is derived from an EMBL/GenBank/DDBJ whole genome shotgun (WGS) entry which is preliminary data.</text>
</comment>
<feature type="compositionally biased region" description="Basic and acidic residues" evidence="1">
    <location>
        <begin position="37"/>
        <end position="49"/>
    </location>
</feature>
<sequence>MEEEEGEELRASPCTAAVQRRKEGMKEGVGDGGGVPHRRDPETPAEPRRRAQGRRLQLLLFLSSLCY</sequence>
<organism evidence="2 3">
    <name type="scientific">Pogonophryne albipinna</name>
    <dbReference type="NCBI Taxonomy" id="1090488"/>
    <lineage>
        <taxon>Eukaryota</taxon>
        <taxon>Metazoa</taxon>
        <taxon>Chordata</taxon>
        <taxon>Craniata</taxon>
        <taxon>Vertebrata</taxon>
        <taxon>Euteleostomi</taxon>
        <taxon>Actinopterygii</taxon>
        <taxon>Neopterygii</taxon>
        <taxon>Teleostei</taxon>
        <taxon>Neoteleostei</taxon>
        <taxon>Acanthomorphata</taxon>
        <taxon>Eupercaria</taxon>
        <taxon>Perciformes</taxon>
        <taxon>Notothenioidei</taxon>
        <taxon>Pogonophryne</taxon>
    </lineage>
</organism>